<dbReference type="Gene3D" id="3.30.460.40">
    <property type="match status" value="1"/>
</dbReference>
<dbReference type="RefSeq" id="WP_232184078.1">
    <property type="nucleotide sequence ID" value="NZ_JAIOAP010000002.1"/>
</dbReference>
<dbReference type="SUPFAM" id="SSF81301">
    <property type="entry name" value="Nucleotidyltransferase"/>
    <property type="match status" value="1"/>
</dbReference>
<dbReference type="Pfam" id="PF10706">
    <property type="entry name" value="Aminoglyc_resit"/>
    <property type="match status" value="1"/>
</dbReference>
<reference evidence="1 2" key="1">
    <citation type="journal article" date="2023" name="Genome Announc.">
        <title>Pan-Genome Analyses of the Genus Cohnella and Proposal of the Novel Species Cohnella silvisoli sp. nov., Isolated from Forest Soil.</title>
        <authorList>
            <person name="Wang C."/>
            <person name="Mao L."/>
            <person name="Bao G."/>
            <person name="Zhu H."/>
        </authorList>
    </citation>
    <scope>NUCLEOTIDE SEQUENCE [LARGE SCALE GENOMIC DNA]</scope>
    <source>
        <strain evidence="1 2">NL03-T5-1</strain>
    </source>
</reference>
<keyword evidence="2" id="KW-1185">Reference proteome</keyword>
<protein>
    <recommendedName>
        <fullName evidence="3">Nucleotidyl transferase AbiEii/AbiGii toxin family protein</fullName>
    </recommendedName>
</protein>
<evidence type="ECO:0000313" key="1">
    <source>
        <dbReference type="EMBL" id="MEQ4481486.1"/>
    </source>
</evidence>
<organism evidence="1 2">
    <name type="scientific">Cohnella silvisoli</name>
    <dbReference type="NCBI Taxonomy" id="2873699"/>
    <lineage>
        <taxon>Bacteria</taxon>
        <taxon>Bacillati</taxon>
        <taxon>Bacillota</taxon>
        <taxon>Bacilli</taxon>
        <taxon>Bacillales</taxon>
        <taxon>Paenibacillaceae</taxon>
        <taxon>Cohnella</taxon>
    </lineage>
</organism>
<dbReference type="InterPro" id="IPR043519">
    <property type="entry name" value="NT_sf"/>
</dbReference>
<dbReference type="Proteomes" id="UP001493487">
    <property type="component" value="Unassembled WGS sequence"/>
</dbReference>
<evidence type="ECO:0008006" key="3">
    <source>
        <dbReference type="Google" id="ProtNLM"/>
    </source>
</evidence>
<dbReference type="InterPro" id="IPR019646">
    <property type="entry name" value="Aminoglyc_AdlTrfase"/>
</dbReference>
<proteinExistence type="predicted"/>
<evidence type="ECO:0000313" key="2">
    <source>
        <dbReference type="Proteomes" id="UP001493487"/>
    </source>
</evidence>
<dbReference type="EMBL" id="JASKHM010000002">
    <property type="protein sequence ID" value="MEQ4481486.1"/>
    <property type="molecule type" value="Genomic_DNA"/>
</dbReference>
<gene>
    <name evidence="1" type="ORF">QJS35_03670</name>
</gene>
<name>A0ABV1KN81_9BACL</name>
<sequence length="204" mass="22821">MQSDIPVSALALLAETLESCEARWVLGGSTALALRGARLERAPRDLDIYVDKESVSIIHDKLSQYAMDGPENNETERYHSILSHYHLAGSVVELVGDFRVSALQSLYTTEVSEFLFPNSDMIQVEGYKVPLVPLGHELIFNLLRERMDRASVVGELILRDPVKHLPLLQILLQRNHLSSDVAAEALRMTRAGSEDSNKMQEEPL</sequence>
<comment type="caution">
    <text evidence="1">The sequence shown here is derived from an EMBL/GenBank/DDBJ whole genome shotgun (WGS) entry which is preliminary data.</text>
</comment>
<accession>A0ABV1KN81</accession>